<dbReference type="EMBL" id="JAOCQF010000001">
    <property type="protein sequence ID" value="MCT8328894.1"/>
    <property type="molecule type" value="Genomic_DNA"/>
</dbReference>
<proteinExistence type="predicted"/>
<comment type="caution">
    <text evidence="1">The sequence shown here is derived from an EMBL/GenBank/DDBJ whole genome shotgun (WGS) entry which is preliminary data.</text>
</comment>
<dbReference type="SUPFAM" id="SSF54001">
    <property type="entry name" value="Cysteine proteinases"/>
    <property type="match status" value="1"/>
</dbReference>
<evidence type="ECO:0000313" key="2">
    <source>
        <dbReference type="Proteomes" id="UP001205601"/>
    </source>
</evidence>
<accession>A0ABT2NMV6</accession>
<evidence type="ECO:0000313" key="1">
    <source>
        <dbReference type="EMBL" id="MCT8328894.1"/>
    </source>
</evidence>
<dbReference type="Proteomes" id="UP001205601">
    <property type="component" value="Unassembled WGS sequence"/>
</dbReference>
<organism evidence="1 2">
    <name type="scientific">Albidovulum sediminis</name>
    <dbReference type="NCBI Taxonomy" id="3066345"/>
    <lineage>
        <taxon>Bacteria</taxon>
        <taxon>Pseudomonadati</taxon>
        <taxon>Pseudomonadota</taxon>
        <taxon>Alphaproteobacteria</taxon>
        <taxon>Rhodobacterales</taxon>
        <taxon>Paracoccaceae</taxon>
        <taxon>Albidovulum</taxon>
    </lineage>
</organism>
<protein>
    <submittedName>
        <fullName evidence="1">Uncharacterized protein</fullName>
    </submittedName>
</protein>
<gene>
    <name evidence="1" type="ORF">N5I32_05115</name>
</gene>
<sequence>MGVSRQARLALSGVLSCALALHMPWAPLRAAAQEMPHAALFDTYYQTLEEVQIRLRSASRDLGSVSDHLLFSDPEEVLDWVRQNIAFQQYAGLLRGPDGTLLAGAGNALDQAVLVAALLGDAGYQTQVVRGRLSEGDARALVLRMERTPAGAPLDAEIRASLSALEQSGDAIVDAVGGLVRAWEAPGPDYGDLAERTADAADALLARLDEADFYAGGSVLEELAEEAADYYWTEARLGPADDWTALHPVFDDRPPDPVERGEAFANAVPVHLQHRVRVDITLEQKLGKALRTHSLLSGWERPAANLNGEPLTITTLPFSLDPWDRRDDPLSHVTENRLFVTLFRNEVASGLAFDLDGNVAPLAEAMDAAGAMFQTLGSKASDAAAGIGALGSGAEVPADAAELTALWIDFTLIAPGGRETTIRRTVLDRIGAKARAEGSVEAAGGPESFLPMIGQRSAMVSIGDMPEAFFLGRYLSAQAGQRPVVEQLALQSVDFQPDRDLAATEGFPPEDYRAAEVFQYLDLAPSGGGTIRYRAQPALVIVGDRFGFAPGGEAIVETFVDVVANPARTLLRKDGDLTGAARDAVTAGVWDTALEGYAIGRGPRPALRGNALDHLEAALREGHALVVLKPGETDEGSLDAYGPEAAAGMARELAAGFWIVAKAPEEDGGNDGWWWRIAPRSGETLGILSDGSGGEIIKYLIVLSIGAAVAGTIKSAINRRDCIERISRQSGADLQLRDPDEYELQVSNCGIGSMFWPANRAIHEALRRHEQVCEDNFAVAAFSGACSE</sequence>
<dbReference type="RefSeq" id="WP_261494316.1">
    <property type="nucleotide sequence ID" value="NZ_JAOCQF010000001.1"/>
</dbReference>
<dbReference type="InterPro" id="IPR038765">
    <property type="entry name" value="Papain-like_cys_pep_sf"/>
</dbReference>
<name>A0ABT2NMV6_9RHOB</name>
<reference evidence="2" key="1">
    <citation type="submission" date="2023-07" db="EMBL/GenBank/DDBJ databases">
        <title>Defluviimonas sediminis sp. nov., isolated from mangrove sediment.</title>
        <authorList>
            <person name="Liu L."/>
            <person name="Li J."/>
            <person name="Huang Y."/>
            <person name="Pan J."/>
            <person name="Li M."/>
        </authorList>
    </citation>
    <scope>NUCLEOTIDE SEQUENCE [LARGE SCALE GENOMIC DNA]</scope>
    <source>
        <strain evidence="2">FT324</strain>
    </source>
</reference>
<keyword evidence="2" id="KW-1185">Reference proteome</keyword>